<proteinExistence type="inferred from homology"/>
<dbReference type="PRINTS" id="PR00039">
    <property type="entry name" value="HTHLYSR"/>
</dbReference>
<organism evidence="6 7">
    <name type="scientific">Shewanella insulae</name>
    <dbReference type="NCBI Taxonomy" id="2681496"/>
    <lineage>
        <taxon>Bacteria</taxon>
        <taxon>Pseudomonadati</taxon>
        <taxon>Pseudomonadota</taxon>
        <taxon>Gammaproteobacteria</taxon>
        <taxon>Alteromonadales</taxon>
        <taxon>Shewanellaceae</taxon>
        <taxon>Shewanella</taxon>
    </lineage>
</organism>
<dbReference type="Pfam" id="PF00126">
    <property type="entry name" value="HTH_1"/>
    <property type="match status" value="1"/>
</dbReference>
<sequence>MNNNIPLRALQIFEACARLESCSLAANELCITQSAVSQQIKQLEDYFLEKLFYRQGGKINLTEAGIELRERLAPVFYDLNSVCSSLVQNMAGEVRVHSYTSLAARWLVPKMEQLRQMYPELNINVGMFQNDIEMSDMIADIFIVTRECQDGYTIIPLVTEKLVAFCSPEYLAQSEGISLATLDQHCLLYSKHKDYGVDWDTWFRNNDIAISPNQKKIFFNHNMLAVQAAIYGQGIVLGLEQTLKVELDSGNLVKLDLPTCLSGLTYYIAYKTSKKRDARIMRIVDWIIDNYPGDHPGDRTLAR</sequence>
<dbReference type="SUPFAM" id="SSF46785">
    <property type="entry name" value="Winged helix' DNA-binding domain"/>
    <property type="match status" value="1"/>
</dbReference>
<reference evidence="6 7" key="1">
    <citation type="submission" date="2019-12" db="EMBL/GenBank/DDBJ databases">
        <title>Shewanella insulae sp. nov., isolated from a tidal flat.</title>
        <authorList>
            <person name="Yoon J.-H."/>
        </authorList>
    </citation>
    <scope>NUCLEOTIDE SEQUENCE [LARGE SCALE GENOMIC DNA]</scope>
    <source>
        <strain evidence="6 7">JBTF-M18</strain>
    </source>
</reference>
<dbReference type="InterPro" id="IPR036388">
    <property type="entry name" value="WH-like_DNA-bd_sf"/>
</dbReference>
<dbReference type="GO" id="GO:0003700">
    <property type="term" value="F:DNA-binding transcription factor activity"/>
    <property type="evidence" value="ECO:0007669"/>
    <property type="project" value="InterPro"/>
</dbReference>
<dbReference type="PANTHER" id="PTHR30537">
    <property type="entry name" value="HTH-TYPE TRANSCRIPTIONAL REGULATOR"/>
    <property type="match status" value="1"/>
</dbReference>
<dbReference type="InterPro" id="IPR000847">
    <property type="entry name" value="LysR_HTH_N"/>
</dbReference>
<evidence type="ECO:0000259" key="5">
    <source>
        <dbReference type="PROSITE" id="PS50931"/>
    </source>
</evidence>
<dbReference type="GO" id="GO:0043565">
    <property type="term" value="F:sequence-specific DNA binding"/>
    <property type="evidence" value="ECO:0007669"/>
    <property type="project" value="TreeGrafter"/>
</dbReference>
<dbReference type="GO" id="GO:0006351">
    <property type="term" value="P:DNA-templated transcription"/>
    <property type="evidence" value="ECO:0007669"/>
    <property type="project" value="TreeGrafter"/>
</dbReference>
<dbReference type="EMBL" id="WRPA01000004">
    <property type="protein sequence ID" value="MXR68236.1"/>
    <property type="molecule type" value="Genomic_DNA"/>
</dbReference>
<protein>
    <submittedName>
        <fullName evidence="6">LysR family transcriptional regulator</fullName>
    </submittedName>
</protein>
<gene>
    <name evidence="6" type="ORF">GNT65_06050</name>
</gene>
<keyword evidence="4" id="KW-0804">Transcription</keyword>
<dbReference type="AlphaFoldDB" id="A0A6L7HV71"/>
<dbReference type="Gene3D" id="3.40.190.10">
    <property type="entry name" value="Periplasmic binding protein-like II"/>
    <property type="match status" value="2"/>
</dbReference>
<name>A0A6L7HV71_9GAMM</name>
<dbReference type="Proteomes" id="UP000474778">
    <property type="component" value="Unassembled WGS sequence"/>
</dbReference>
<evidence type="ECO:0000256" key="2">
    <source>
        <dbReference type="ARBA" id="ARBA00023015"/>
    </source>
</evidence>
<keyword evidence="7" id="KW-1185">Reference proteome</keyword>
<dbReference type="Gene3D" id="1.10.10.10">
    <property type="entry name" value="Winged helix-like DNA-binding domain superfamily/Winged helix DNA-binding domain"/>
    <property type="match status" value="1"/>
</dbReference>
<dbReference type="InterPro" id="IPR036390">
    <property type="entry name" value="WH_DNA-bd_sf"/>
</dbReference>
<dbReference type="Pfam" id="PF03466">
    <property type="entry name" value="LysR_substrate"/>
    <property type="match status" value="1"/>
</dbReference>
<dbReference type="RefSeq" id="WP_160794385.1">
    <property type="nucleotide sequence ID" value="NZ_JAKEVG010000028.1"/>
</dbReference>
<comment type="similarity">
    <text evidence="1">Belongs to the LysR transcriptional regulatory family.</text>
</comment>
<evidence type="ECO:0000313" key="6">
    <source>
        <dbReference type="EMBL" id="MXR68236.1"/>
    </source>
</evidence>
<keyword evidence="3" id="KW-0238">DNA-binding</keyword>
<keyword evidence="2" id="KW-0805">Transcription regulation</keyword>
<dbReference type="InterPro" id="IPR058163">
    <property type="entry name" value="LysR-type_TF_proteobact-type"/>
</dbReference>
<dbReference type="SUPFAM" id="SSF53850">
    <property type="entry name" value="Periplasmic binding protein-like II"/>
    <property type="match status" value="1"/>
</dbReference>
<comment type="caution">
    <text evidence="6">The sequence shown here is derived from an EMBL/GenBank/DDBJ whole genome shotgun (WGS) entry which is preliminary data.</text>
</comment>
<dbReference type="PANTHER" id="PTHR30537:SF26">
    <property type="entry name" value="GLYCINE CLEAVAGE SYSTEM TRANSCRIPTIONAL ACTIVATOR"/>
    <property type="match status" value="1"/>
</dbReference>
<evidence type="ECO:0000256" key="1">
    <source>
        <dbReference type="ARBA" id="ARBA00009437"/>
    </source>
</evidence>
<evidence type="ECO:0000256" key="3">
    <source>
        <dbReference type="ARBA" id="ARBA00023125"/>
    </source>
</evidence>
<accession>A0A6L7HV71</accession>
<evidence type="ECO:0000256" key="4">
    <source>
        <dbReference type="ARBA" id="ARBA00023163"/>
    </source>
</evidence>
<dbReference type="InterPro" id="IPR005119">
    <property type="entry name" value="LysR_subst-bd"/>
</dbReference>
<dbReference type="PROSITE" id="PS50931">
    <property type="entry name" value="HTH_LYSR"/>
    <property type="match status" value="1"/>
</dbReference>
<evidence type="ECO:0000313" key="7">
    <source>
        <dbReference type="Proteomes" id="UP000474778"/>
    </source>
</evidence>
<feature type="domain" description="HTH lysR-type" evidence="5">
    <location>
        <begin position="5"/>
        <end position="62"/>
    </location>
</feature>